<keyword evidence="2" id="KW-0496">Mitochondrion</keyword>
<accession>A0A2T6ZUW4</accession>
<protein>
    <recommendedName>
        <fullName evidence="7">Ribosomal protein S36, mitochondrial</fullName>
    </recommendedName>
</protein>
<dbReference type="OrthoDB" id="2116030at2759"/>
<dbReference type="GO" id="GO:0006103">
    <property type="term" value="P:2-oxoglutarate metabolic process"/>
    <property type="evidence" value="ECO:0007669"/>
    <property type="project" value="InterPro"/>
</dbReference>
<dbReference type="AlphaFoldDB" id="A0A2T6ZUW4"/>
<sequence length="116" mass="12639">MSASKVLRASTTGRTPLIQFLGKRSIPEPVDHTPRPHPAAPTKALPNSFAEYRKEAQQHGPLSGYKPATAPRAPRAPSISPGQGQVFDRSQLPPRFWRLTLSKQEMEVVESGGAMV</sequence>
<dbReference type="InterPro" id="IPR020373">
    <property type="entry name" value="Kgd4/YMR-31"/>
</dbReference>
<comment type="caution">
    <text evidence="5">The sequence shown here is derived from an EMBL/GenBank/DDBJ whole genome shotgun (WGS) entry which is preliminary data.</text>
</comment>
<evidence type="ECO:0000313" key="6">
    <source>
        <dbReference type="Proteomes" id="UP000244722"/>
    </source>
</evidence>
<evidence type="ECO:0000256" key="1">
    <source>
        <dbReference type="ARBA" id="ARBA00004173"/>
    </source>
</evidence>
<reference evidence="5 6" key="1">
    <citation type="submission" date="2017-04" db="EMBL/GenBank/DDBJ databases">
        <title>Draft genome sequence of Tuber borchii Vittad., a whitish edible truffle.</title>
        <authorList>
            <consortium name="DOE Joint Genome Institute"/>
            <person name="Murat C."/>
            <person name="Kuo A."/>
            <person name="Barry K.W."/>
            <person name="Clum A."/>
            <person name="Dockter R.B."/>
            <person name="Fauchery L."/>
            <person name="Iotti M."/>
            <person name="Kohler A."/>
            <person name="Labutti K."/>
            <person name="Lindquist E.A."/>
            <person name="Lipzen A."/>
            <person name="Ohm R.A."/>
            <person name="Wang M."/>
            <person name="Grigoriev I.V."/>
            <person name="Zambonelli A."/>
            <person name="Martin F.M."/>
        </authorList>
    </citation>
    <scope>NUCLEOTIDE SEQUENCE [LARGE SCALE GENOMIC DNA]</scope>
    <source>
        <strain evidence="5 6">Tbo3840</strain>
    </source>
</reference>
<comment type="subcellular location">
    <subcellularLocation>
        <location evidence="1">Mitochondrion</location>
    </subcellularLocation>
</comment>
<organism evidence="5 6">
    <name type="scientific">Tuber borchii</name>
    <name type="common">White truffle</name>
    <dbReference type="NCBI Taxonomy" id="42251"/>
    <lineage>
        <taxon>Eukaryota</taxon>
        <taxon>Fungi</taxon>
        <taxon>Dikarya</taxon>
        <taxon>Ascomycota</taxon>
        <taxon>Pezizomycotina</taxon>
        <taxon>Pezizomycetes</taxon>
        <taxon>Pezizales</taxon>
        <taxon>Tuberaceae</taxon>
        <taxon>Tuber</taxon>
    </lineage>
</organism>
<dbReference type="Proteomes" id="UP000244722">
    <property type="component" value="Unassembled WGS sequence"/>
</dbReference>
<dbReference type="PANTHER" id="PTHR31601:SF2">
    <property type="entry name" value="ALPHA-KETOGLUTARATE DEHYDROGENASE COMPONENT 4"/>
    <property type="match status" value="1"/>
</dbReference>
<dbReference type="GO" id="GO:0004591">
    <property type="term" value="F:oxoglutarate dehydrogenase (succinyl-transferring) activity"/>
    <property type="evidence" value="ECO:0007669"/>
    <property type="project" value="TreeGrafter"/>
</dbReference>
<evidence type="ECO:0000256" key="4">
    <source>
        <dbReference type="SAM" id="MobiDB-lite"/>
    </source>
</evidence>
<feature type="compositionally biased region" description="Low complexity" evidence="4">
    <location>
        <begin position="67"/>
        <end position="77"/>
    </location>
</feature>
<evidence type="ECO:0008006" key="7">
    <source>
        <dbReference type="Google" id="ProtNLM"/>
    </source>
</evidence>
<comment type="similarity">
    <text evidence="3">Belongs to the alpha-ketoglutarate dehydrogenase component 4 family.</text>
</comment>
<feature type="compositionally biased region" description="Basic and acidic residues" evidence="4">
    <location>
        <begin position="25"/>
        <end position="34"/>
    </location>
</feature>
<feature type="region of interest" description="Disordered" evidence="4">
    <location>
        <begin position="21"/>
        <end position="91"/>
    </location>
</feature>
<keyword evidence="6" id="KW-1185">Reference proteome</keyword>
<dbReference type="EMBL" id="NESQ01000095">
    <property type="protein sequence ID" value="PUU79287.1"/>
    <property type="molecule type" value="Genomic_DNA"/>
</dbReference>
<evidence type="ECO:0000313" key="5">
    <source>
        <dbReference type="EMBL" id="PUU79287.1"/>
    </source>
</evidence>
<evidence type="ECO:0000256" key="2">
    <source>
        <dbReference type="ARBA" id="ARBA00023128"/>
    </source>
</evidence>
<name>A0A2T6ZUW4_TUBBO</name>
<proteinExistence type="inferred from homology"/>
<dbReference type="STRING" id="42251.A0A2T6ZUW4"/>
<evidence type="ECO:0000256" key="3">
    <source>
        <dbReference type="ARBA" id="ARBA00043970"/>
    </source>
</evidence>
<gene>
    <name evidence="5" type="ORF">B9Z19DRAFT_979949</name>
</gene>
<dbReference type="GO" id="GO:0005739">
    <property type="term" value="C:mitochondrion"/>
    <property type="evidence" value="ECO:0007669"/>
    <property type="project" value="UniProtKB-SubCell"/>
</dbReference>
<dbReference type="Pfam" id="PF10937">
    <property type="entry name" value="Kgd4-YMR31"/>
    <property type="match status" value="1"/>
</dbReference>
<dbReference type="PANTHER" id="PTHR31601">
    <property type="entry name" value="28S RIBOSOMAL PROTEIN S36, MITOCHONDRIAL"/>
    <property type="match status" value="1"/>
</dbReference>